<dbReference type="SUPFAM" id="SSF89124">
    <property type="entry name" value="Nop domain"/>
    <property type="match status" value="1"/>
</dbReference>
<dbReference type="InterPro" id="IPR012974">
    <property type="entry name" value="NOP58/56_N"/>
</dbReference>
<dbReference type="Gene3D" id="1.10.246.90">
    <property type="entry name" value="Nop domain"/>
    <property type="match status" value="1"/>
</dbReference>
<name>A0AAN7U338_9MYCE</name>
<evidence type="ECO:0000256" key="1">
    <source>
        <dbReference type="ARBA" id="ARBA00004604"/>
    </source>
</evidence>
<dbReference type="InterPro" id="IPR036070">
    <property type="entry name" value="Nop_dom_sf"/>
</dbReference>
<dbReference type="PANTHER" id="PTHR10894">
    <property type="entry name" value="NUCLEOLAR PROTEIN 5 NUCLEOLAR PROTEIN NOP5 NOP58"/>
    <property type="match status" value="1"/>
</dbReference>
<sequence>MATHILFETATGFNIFQLSGIESIAEFTDQVQKSMQDFSKFSKVCKMIGTLPFTSAENALENINSISEGILTESLHDFLKQTFSKKTEGVVLGVCDNKLSASIGDELKISCLSNSHTAEIIRCIRNHISEFTKLKSADLLKAQLGLGHSYSRSKVKFNVHKVDNMIIQSICLLEQLDKDLNTFFMRLREWYSWHFPELLKIVESQVHFAKLAKLIQNKKNLSEESLSDIKEIVEDNESLAKDILSAAKASMGGDISPIDLVTVMHFADRVIALDEYRTNLTQYLAKKMQDIAPNLSALVGDRIGAKLISRAGSLTSLAKYPASTVQILGAEKALFRAMKVRGKTPKYGIIFNASAVSSETKNKGRIARCLSNKISIATRIDCFTENPTSKFGVALKQQVADRIKFFNNGVAPKRNLDVMKEVIEEVEKDFAEEEVKPIVKESSSKKRKESESSEEKSSKKSKKEEKSSKKSKTEDVEMKEEPKEEKKSSKKSKKEEEPAKEDKKSSKKSKKEEEPAKEVKKEKKESKKEDKEEKKSSKKDKKEKK</sequence>
<dbReference type="InterPro" id="IPR012976">
    <property type="entry name" value="NOSIC"/>
</dbReference>
<evidence type="ECO:0000256" key="6">
    <source>
        <dbReference type="SAM" id="MobiDB-lite"/>
    </source>
</evidence>
<dbReference type="InterPro" id="IPR002687">
    <property type="entry name" value="Nop_dom"/>
</dbReference>
<dbReference type="Proteomes" id="UP001344447">
    <property type="component" value="Unassembled WGS sequence"/>
</dbReference>
<feature type="compositionally biased region" description="Basic and acidic residues" evidence="6">
    <location>
        <begin position="438"/>
        <end position="535"/>
    </location>
</feature>
<dbReference type="GO" id="GO:0030515">
    <property type="term" value="F:snoRNA binding"/>
    <property type="evidence" value="ECO:0007669"/>
    <property type="project" value="InterPro"/>
</dbReference>
<gene>
    <name evidence="8" type="ORF">RB653_000605</name>
</gene>
<dbReference type="GO" id="GO:0042254">
    <property type="term" value="P:ribosome biogenesis"/>
    <property type="evidence" value="ECO:0007669"/>
    <property type="project" value="UniProtKB-KW"/>
</dbReference>
<evidence type="ECO:0000256" key="4">
    <source>
        <dbReference type="ARBA" id="ARBA00023242"/>
    </source>
</evidence>
<comment type="subcellular location">
    <subcellularLocation>
        <location evidence="1">Nucleus</location>
        <location evidence="1">Nucleolus</location>
    </subcellularLocation>
</comment>
<dbReference type="InterPro" id="IPR045056">
    <property type="entry name" value="Nop56/Nop58"/>
</dbReference>
<dbReference type="Pfam" id="PF08156">
    <property type="entry name" value="NOP5NT"/>
    <property type="match status" value="1"/>
</dbReference>
<dbReference type="AlphaFoldDB" id="A0AAN7U338"/>
<feature type="region of interest" description="Disordered" evidence="6">
    <location>
        <begin position="438"/>
        <end position="545"/>
    </location>
</feature>
<proteinExistence type="inferred from homology"/>
<keyword evidence="4" id="KW-0539">Nucleus</keyword>
<comment type="caution">
    <text evidence="8">The sequence shown here is derived from an EMBL/GenBank/DDBJ whole genome shotgun (WGS) entry which is preliminary data.</text>
</comment>
<evidence type="ECO:0000313" key="8">
    <source>
        <dbReference type="EMBL" id="KAK5580585.1"/>
    </source>
</evidence>
<keyword evidence="3" id="KW-0690">Ribosome biogenesis</keyword>
<dbReference type="GO" id="GO:0031428">
    <property type="term" value="C:box C/D methylation guide snoRNP complex"/>
    <property type="evidence" value="ECO:0007669"/>
    <property type="project" value="InterPro"/>
</dbReference>
<feature type="compositionally biased region" description="Basic residues" evidence="6">
    <location>
        <begin position="536"/>
        <end position="545"/>
    </location>
</feature>
<organism evidence="8 9">
    <name type="scientific">Dictyostelium firmibasis</name>
    <dbReference type="NCBI Taxonomy" id="79012"/>
    <lineage>
        <taxon>Eukaryota</taxon>
        <taxon>Amoebozoa</taxon>
        <taxon>Evosea</taxon>
        <taxon>Eumycetozoa</taxon>
        <taxon>Dictyostelia</taxon>
        <taxon>Dictyosteliales</taxon>
        <taxon>Dictyosteliaceae</taxon>
        <taxon>Dictyostelium</taxon>
    </lineage>
</organism>
<dbReference type="FunFam" id="1.10.246.90:FF:000005">
    <property type="entry name" value="Nucleolar protein 5, putative"/>
    <property type="match status" value="1"/>
</dbReference>
<dbReference type="GO" id="GO:0032040">
    <property type="term" value="C:small-subunit processome"/>
    <property type="evidence" value="ECO:0007669"/>
    <property type="project" value="InterPro"/>
</dbReference>
<feature type="domain" description="Nop" evidence="7">
    <location>
        <begin position="291"/>
        <end position="408"/>
    </location>
</feature>
<dbReference type="Gene3D" id="1.10.287.4070">
    <property type="match status" value="1"/>
</dbReference>
<dbReference type="PROSITE" id="PS51358">
    <property type="entry name" value="NOP"/>
    <property type="match status" value="1"/>
</dbReference>
<keyword evidence="9" id="KW-1185">Reference proteome</keyword>
<dbReference type="SMART" id="SM00931">
    <property type="entry name" value="NOSIC"/>
    <property type="match status" value="1"/>
</dbReference>
<evidence type="ECO:0000256" key="3">
    <source>
        <dbReference type="ARBA" id="ARBA00022517"/>
    </source>
</evidence>
<protein>
    <recommendedName>
        <fullName evidence="5">Nucleolar protein 56</fullName>
    </recommendedName>
</protein>
<dbReference type="InterPro" id="IPR042239">
    <property type="entry name" value="Nop_C"/>
</dbReference>
<evidence type="ECO:0000313" key="9">
    <source>
        <dbReference type="Proteomes" id="UP001344447"/>
    </source>
</evidence>
<comment type="similarity">
    <text evidence="2">Belongs to the NOP5/NOP56 family.</text>
</comment>
<dbReference type="Pfam" id="PF01798">
    <property type="entry name" value="Nop"/>
    <property type="match status" value="1"/>
</dbReference>
<dbReference type="PANTHER" id="PTHR10894:SF0">
    <property type="entry name" value="NUCLEOLAR PROTEIN 56"/>
    <property type="match status" value="1"/>
</dbReference>
<evidence type="ECO:0000259" key="7">
    <source>
        <dbReference type="PROSITE" id="PS51358"/>
    </source>
</evidence>
<reference evidence="8 9" key="1">
    <citation type="submission" date="2023-11" db="EMBL/GenBank/DDBJ databases">
        <title>Dfirmibasis_genome.</title>
        <authorList>
            <person name="Edelbroek B."/>
            <person name="Kjellin J."/>
            <person name="Jerlstrom-Hultqvist J."/>
            <person name="Soderbom F."/>
        </authorList>
    </citation>
    <scope>NUCLEOTIDE SEQUENCE [LARGE SCALE GENOMIC DNA]</scope>
    <source>
        <strain evidence="8 9">TNS-C-14</strain>
    </source>
</reference>
<dbReference type="EMBL" id="JAVFKY010000002">
    <property type="protein sequence ID" value="KAK5580585.1"/>
    <property type="molecule type" value="Genomic_DNA"/>
</dbReference>
<dbReference type="FunFam" id="1.10.287.4070:FF:000002">
    <property type="entry name" value="Nucleolar protein 56"/>
    <property type="match status" value="1"/>
</dbReference>
<evidence type="ECO:0000256" key="2">
    <source>
        <dbReference type="ARBA" id="ARBA00009211"/>
    </source>
</evidence>
<accession>A0AAN7U338</accession>
<evidence type="ECO:0000256" key="5">
    <source>
        <dbReference type="ARBA" id="ARBA00040742"/>
    </source>
</evidence>